<feature type="domain" description="Glycosyl transferase family 1" evidence="14">
    <location>
        <begin position="363"/>
        <end position="475"/>
    </location>
</feature>
<proteinExistence type="predicted"/>
<evidence type="ECO:0000256" key="5">
    <source>
        <dbReference type="ARBA" id="ARBA00022692"/>
    </source>
</evidence>
<keyword evidence="5 13" id="KW-0812">Transmembrane</keyword>
<evidence type="ECO:0000256" key="12">
    <source>
        <dbReference type="ARBA" id="ARBA00045071"/>
    </source>
</evidence>
<keyword evidence="7 13" id="KW-1133">Transmembrane helix</keyword>
<evidence type="ECO:0000256" key="10">
    <source>
        <dbReference type="ARBA" id="ARBA00031566"/>
    </source>
</evidence>
<organism evidence="15 16">
    <name type="scientific">Gnathostoma spinigerum</name>
    <dbReference type="NCBI Taxonomy" id="75299"/>
    <lineage>
        <taxon>Eukaryota</taxon>
        <taxon>Metazoa</taxon>
        <taxon>Ecdysozoa</taxon>
        <taxon>Nematoda</taxon>
        <taxon>Chromadorea</taxon>
        <taxon>Rhabditida</taxon>
        <taxon>Spirurina</taxon>
        <taxon>Gnathostomatomorpha</taxon>
        <taxon>Gnathostomatoidea</taxon>
        <taxon>Gnathostomatidae</taxon>
        <taxon>Gnathostoma</taxon>
    </lineage>
</organism>
<dbReference type="PANTHER" id="PTHR13036:SF0">
    <property type="entry name" value="CHITOBIOSYLDIPHOSPHODOLICHOL BETA-MANNOSYLTRANSFERASE"/>
    <property type="match status" value="1"/>
</dbReference>
<evidence type="ECO:0000256" key="3">
    <source>
        <dbReference type="ARBA" id="ARBA00022676"/>
    </source>
</evidence>
<comment type="catalytic activity">
    <reaction evidence="12">
        <text>an N,N'-diacetylchitobiosyl-diphospho-di-trans,poly-cis-dolichol + GDP-alpha-D-mannose = a beta-D-Man-(1-&gt;4)-beta-D-GlcNAc-(1-&gt;4)-alpha-D-GlcNAc-diphospho-di-trans,poly-cis-dolichol + GDP + H(+)</text>
        <dbReference type="Rhea" id="RHEA:13865"/>
        <dbReference type="Rhea" id="RHEA-COMP:19510"/>
        <dbReference type="Rhea" id="RHEA-COMP:19511"/>
        <dbReference type="ChEBI" id="CHEBI:15378"/>
        <dbReference type="ChEBI" id="CHEBI:57269"/>
        <dbReference type="ChEBI" id="CHEBI:57527"/>
        <dbReference type="ChEBI" id="CHEBI:58189"/>
        <dbReference type="ChEBI" id="CHEBI:58472"/>
        <dbReference type="EC" id="2.4.1.142"/>
    </reaction>
    <physiologicalReaction direction="left-to-right" evidence="12">
        <dbReference type="Rhea" id="RHEA:13866"/>
    </physiologicalReaction>
</comment>
<comment type="caution">
    <text evidence="15">The sequence shown here is derived from an EMBL/GenBank/DDBJ whole genome shotgun (WGS) entry which is preliminary data.</text>
</comment>
<name>A0ABD6EI26_9BILA</name>
<keyword evidence="8 13" id="KW-0472">Membrane</keyword>
<keyword evidence="16" id="KW-1185">Reference proteome</keyword>
<comment type="subcellular location">
    <subcellularLocation>
        <location evidence="1">Endoplasmic reticulum membrane</location>
        <topology evidence="1">Single-pass membrane protein</topology>
    </subcellularLocation>
</comment>
<dbReference type="PANTHER" id="PTHR13036">
    <property type="entry name" value="BETA1,4 MANNOSYLTRANSFERASE"/>
    <property type="match status" value="1"/>
</dbReference>
<dbReference type="GO" id="GO:0005789">
    <property type="term" value="C:endoplasmic reticulum membrane"/>
    <property type="evidence" value="ECO:0007669"/>
    <property type="project" value="UniProtKB-SubCell"/>
</dbReference>
<evidence type="ECO:0000256" key="2">
    <source>
        <dbReference type="ARBA" id="ARBA00004922"/>
    </source>
</evidence>
<protein>
    <recommendedName>
        <fullName evidence="10">Beta-1,4-mannosyltransferase</fullName>
    </recommendedName>
    <alternativeName>
        <fullName evidence="11">GDP-Man:GlcNAc2-PP-dolichol mannosyltransferase</fullName>
    </alternativeName>
    <alternativeName>
        <fullName evidence="9">GDP-mannose-dolichol diphosphochitobiose mannosyltransferase</fullName>
    </alternativeName>
</protein>
<reference evidence="15 16" key="1">
    <citation type="submission" date="2024-08" db="EMBL/GenBank/DDBJ databases">
        <title>Gnathostoma spinigerum genome.</title>
        <authorList>
            <person name="Gonzalez-Bertolin B."/>
            <person name="Monzon S."/>
            <person name="Zaballos A."/>
            <person name="Jimenez P."/>
            <person name="Dekumyoy P."/>
            <person name="Varona S."/>
            <person name="Cuesta I."/>
            <person name="Sumanam S."/>
            <person name="Adisakwattana P."/>
            <person name="Gasser R.B."/>
            <person name="Hernandez-Gonzalez A."/>
            <person name="Young N.D."/>
            <person name="Perteguer M.J."/>
        </authorList>
    </citation>
    <scope>NUCLEOTIDE SEQUENCE [LARGE SCALE GENOMIC DNA]</scope>
    <source>
        <strain evidence="15">AL3</strain>
        <tissue evidence="15">Liver</tissue>
    </source>
</reference>
<dbReference type="SUPFAM" id="SSF53756">
    <property type="entry name" value="UDP-Glycosyltransferase/glycogen phosphorylase"/>
    <property type="match status" value="1"/>
</dbReference>
<comment type="pathway">
    <text evidence="2">Protein modification; protein glycosylation.</text>
</comment>
<gene>
    <name evidence="15" type="ORF">AB6A40_006322</name>
</gene>
<evidence type="ECO:0000256" key="1">
    <source>
        <dbReference type="ARBA" id="ARBA00004389"/>
    </source>
</evidence>
<keyword evidence="6" id="KW-0256">Endoplasmic reticulum</keyword>
<dbReference type="GO" id="GO:0016757">
    <property type="term" value="F:glycosyltransferase activity"/>
    <property type="evidence" value="ECO:0007669"/>
    <property type="project" value="UniProtKB-KW"/>
</dbReference>
<dbReference type="InterPro" id="IPR001296">
    <property type="entry name" value="Glyco_trans_1"/>
</dbReference>
<sequence length="497" mass="56248">MVIRNKNAVLVVLGDIGRSPRMCYHAKSLAEKNYRVQIVGYVDTLPFPAISKNPNIRLVGLRHPPDRISSLPSALMLVLKCIWTFGVLLFALLFRVNWPLLILMQNPPGVPCMLACWMVARVKHAQFIIDWHNYTYSILRETYGVEDLRLERYTDRISGRIDDQSGTINSSNISDVRNRRMTKTERAALATVSATCKKKRVVERRKRITLIQRFIEFAYSWEGFFGRRSDLNICVTHSMRRDLSDSWGIKSATLYDRPPASIFHKLSVEETHTVFWELANQSEEFKVFAENDPKVLDAMDGDFTEVTKFSYRDGDGIAFLRDDRPLILMSSTSWTEDEDFGLLLNALQSFDKVAGLSGKSNPQTRLPHLICIITGRGPLKTYYMGRIEHLQMQNVQVITPWVDAEDYPRLLGSADIGVSLHTSTSGLDLPMKVVDMFGSGLPVLAKKFTCIGELVIDGQNGRLFDTSHELCDLIKSLTCGFPLHSSVSLLDAYHSSS</sequence>
<dbReference type="InterPro" id="IPR026051">
    <property type="entry name" value="ALG1-like"/>
</dbReference>
<feature type="transmembrane region" description="Helical" evidence="13">
    <location>
        <begin position="74"/>
        <end position="94"/>
    </location>
</feature>
<evidence type="ECO:0000313" key="16">
    <source>
        <dbReference type="Proteomes" id="UP001608902"/>
    </source>
</evidence>
<evidence type="ECO:0000256" key="4">
    <source>
        <dbReference type="ARBA" id="ARBA00022679"/>
    </source>
</evidence>
<evidence type="ECO:0000256" key="11">
    <source>
        <dbReference type="ARBA" id="ARBA00033088"/>
    </source>
</evidence>
<dbReference type="EMBL" id="JBGFUD010004415">
    <property type="protein sequence ID" value="MFH4979613.1"/>
    <property type="molecule type" value="Genomic_DNA"/>
</dbReference>
<evidence type="ECO:0000256" key="9">
    <source>
        <dbReference type="ARBA" id="ARBA00031434"/>
    </source>
</evidence>
<dbReference type="Gene3D" id="3.40.50.2000">
    <property type="entry name" value="Glycogen Phosphorylase B"/>
    <property type="match status" value="1"/>
</dbReference>
<dbReference type="Pfam" id="PF00534">
    <property type="entry name" value="Glycos_transf_1"/>
    <property type="match status" value="1"/>
</dbReference>
<evidence type="ECO:0000313" key="15">
    <source>
        <dbReference type="EMBL" id="MFH4979613.1"/>
    </source>
</evidence>
<evidence type="ECO:0000256" key="6">
    <source>
        <dbReference type="ARBA" id="ARBA00022824"/>
    </source>
</evidence>
<dbReference type="Proteomes" id="UP001608902">
    <property type="component" value="Unassembled WGS sequence"/>
</dbReference>
<evidence type="ECO:0000259" key="14">
    <source>
        <dbReference type="Pfam" id="PF00534"/>
    </source>
</evidence>
<keyword evidence="4" id="KW-0808">Transferase</keyword>
<evidence type="ECO:0000256" key="7">
    <source>
        <dbReference type="ARBA" id="ARBA00022989"/>
    </source>
</evidence>
<accession>A0ABD6EI26</accession>
<evidence type="ECO:0000256" key="13">
    <source>
        <dbReference type="SAM" id="Phobius"/>
    </source>
</evidence>
<evidence type="ECO:0000256" key="8">
    <source>
        <dbReference type="ARBA" id="ARBA00023136"/>
    </source>
</evidence>
<dbReference type="AlphaFoldDB" id="A0ABD6EI26"/>
<keyword evidence="3" id="KW-0328">Glycosyltransferase</keyword>